<sequence length="621" mass="71083">MFSVRIVLLPLFLTTLFFSGCRSGSTEADGGFQDAHSFANTDSVHIRHMDLTLNVDFEKRTLSGVVSLKIDNFKKARTLILDTRDLEIFKVEAEGENPQRHYSLGESGKGYMGLPLTIDLQAGDSIISVAYKTSPRAAALQWLAPEQTAGKKYPFLFSQSQAILARTWIPCQDTPGIRFTYTATVQVPRDLMALMSASNPQQKNKTGIYHFEMEQPIPSYLLALAVGDLRFRAFDERSGVYAEPEMIDKAAYEFADTPRMIKTAEKLYGPYRWGRYDILVLPPSFPYGGMENPRLTFATPTVITGDRSLVSLIAHELAHSWSGNLVTNATWNDVWLNEGFTTYFELRIMEALYGRDYEQMLEQIGYQDLLRTLEELGKDSPDSRLALNVDDRDPDEGLSLIAYEKGRSFLKMLETEFGRSRFDAFLKKYFDTYAFQSMDTERFTRYLRDNLIKHRRRVESQIHLRQWIYEPGLPENCPVPDSPEFRKVDEQRMAFLKGAAAGQLKVQGWTTHHWLHFLRALPANLTHSRMADLDKTFKLSASPNSEIAFAWFLQAINHNYSGALPYIERFLLHVGRAKFVVPLYAALNKQDAYKKFAREVYKKAREGYHPVTYSAVDRVLK</sequence>
<feature type="active site" description="Proton acceptor" evidence="12">
    <location>
        <position position="316"/>
    </location>
</feature>
<evidence type="ECO:0000256" key="4">
    <source>
        <dbReference type="ARBA" id="ARBA00012564"/>
    </source>
</evidence>
<keyword evidence="8 14" id="KW-0479">Metal-binding</keyword>
<dbReference type="Gene3D" id="3.30.2010.30">
    <property type="match status" value="1"/>
</dbReference>
<evidence type="ECO:0000256" key="14">
    <source>
        <dbReference type="PIRSR" id="PIRSR634015-3"/>
    </source>
</evidence>
<proteinExistence type="inferred from homology"/>
<dbReference type="InterPro" id="IPR045357">
    <property type="entry name" value="Aminopeptidase_N-like_N"/>
</dbReference>
<evidence type="ECO:0000256" key="10">
    <source>
        <dbReference type="ARBA" id="ARBA00022833"/>
    </source>
</evidence>
<feature type="binding site" evidence="14">
    <location>
        <position position="319"/>
    </location>
    <ligand>
        <name>Zn(2+)</name>
        <dbReference type="ChEBI" id="CHEBI:29105"/>
        <note>catalytic</note>
    </ligand>
</feature>
<dbReference type="Gene3D" id="1.25.40.320">
    <property type="entry name" value="Peptidase M1, leukotriene A4 hydrolase/aminopeptidase C-terminal domain"/>
    <property type="match status" value="1"/>
</dbReference>
<feature type="binding site" evidence="13">
    <location>
        <begin position="576"/>
        <end position="578"/>
    </location>
    <ligand>
        <name>a peptide</name>
        <dbReference type="ChEBI" id="CHEBI:60466"/>
    </ligand>
</feature>
<accession>A0A7V1PW38</accession>
<dbReference type="AlphaFoldDB" id="A0A7V1PW38"/>
<comment type="catalytic activity">
    <reaction evidence="1">
        <text>Release of an N-terminal amino acid, Xaa-|-Yaa- from a peptide, amide or arylamide. Xaa is preferably Ala, but may be most amino acids including Pro (slow action). When a terminal hydrophobic residue is followed by a prolyl residue, the two may be released as an intact Xaa-Pro dipeptide.</text>
        <dbReference type="EC" id="3.4.11.2"/>
    </reaction>
</comment>
<dbReference type="Pfam" id="PF09127">
    <property type="entry name" value="Leuk-A4-hydro_C"/>
    <property type="match status" value="1"/>
</dbReference>
<evidence type="ECO:0000256" key="9">
    <source>
        <dbReference type="ARBA" id="ARBA00022801"/>
    </source>
</evidence>
<dbReference type="InterPro" id="IPR049980">
    <property type="entry name" value="LTA4H_cat"/>
</dbReference>
<keyword evidence="11" id="KW-0482">Metalloprotease</keyword>
<comment type="caution">
    <text evidence="16">The sequence shown here is derived from an EMBL/GenBank/DDBJ whole genome shotgun (WGS) entry which is preliminary data.</text>
</comment>
<keyword evidence="6" id="KW-0963">Cytoplasm</keyword>
<dbReference type="Pfam" id="PF01433">
    <property type="entry name" value="Peptidase_M1"/>
    <property type="match status" value="1"/>
</dbReference>
<dbReference type="InterPro" id="IPR042097">
    <property type="entry name" value="Aminopeptidase_N-like_N_sf"/>
</dbReference>
<dbReference type="GO" id="GO:0006508">
    <property type="term" value="P:proteolysis"/>
    <property type="evidence" value="ECO:0007669"/>
    <property type="project" value="UniProtKB-KW"/>
</dbReference>
<feature type="binding site" evidence="14">
    <location>
        <position position="315"/>
    </location>
    <ligand>
        <name>Zn(2+)</name>
        <dbReference type="ChEBI" id="CHEBI:29105"/>
        <note>catalytic</note>
    </ligand>
</feature>
<feature type="binding site" evidence="13">
    <location>
        <begin position="286"/>
        <end position="291"/>
    </location>
    <ligand>
        <name>a peptide</name>
        <dbReference type="ChEBI" id="CHEBI:60466"/>
    </ligand>
</feature>
<dbReference type="PROSITE" id="PS51257">
    <property type="entry name" value="PROKAR_LIPOPROTEIN"/>
    <property type="match status" value="1"/>
</dbReference>
<dbReference type="CDD" id="cd09599">
    <property type="entry name" value="M1_LTA4H"/>
    <property type="match status" value="1"/>
</dbReference>
<comment type="subcellular location">
    <subcellularLocation>
        <location evidence="2">Cytoplasm</location>
    </subcellularLocation>
</comment>
<reference evidence="16" key="1">
    <citation type="journal article" date="2020" name="mSystems">
        <title>Genome- and Community-Level Interaction Insights into Carbon Utilization and Element Cycling Functions of Hydrothermarchaeota in Hydrothermal Sediment.</title>
        <authorList>
            <person name="Zhou Z."/>
            <person name="Liu Y."/>
            <person name="Xu W."/>
            <person name="Pan J."/>
            <person name="Luo Z.H."/>
            <person name="Li M."/>
        </authorList>
    </citation>
    <scope>NUCLEOTIDE SEQUENCE [LARGE SCALE GENOMIC DNA]</scope>
    <source>
        <strain evidence="16">HyVt-456</strain>
    </source>
</reference>
<evidence type="ECO:0000256" key="13">
    <source>
        <dbReference type="PIRSR" id="PIRSR634015-2"/>
    </source>
</evidence>
<gene>
    <name evidence="16" type="ORF">ENJ10_11010</name>
</gene>
<dbReference type="InterPro" id="IPR015211">
    <property type="entry name" value="Peptidase_M1_C"/>
</dbReference>
<organism evidence="16">
    <name type="scientific">Caldithrix abyssi</name>
    <dbReference type="NCBI Taxonomy" id="187145"/>
    <lineage>
        <taxon>Bacteria</taxon>
        <taxon>Pseudomonadati</taxon>
        <taxon>Calditrichota</taxon>
        <taxon>Calditrichia</taxon>
        <taxon>Calditrichales</taxon>
        <taxon>Calditrichaceae</taxon>
        <taxon>Caldithrix</taxon>
    </lineage>
</organism>
<dbReference type="Gene3D" id="1.10.390.10">
    <property type="entry name" value="Neutral Protease Domain 2"/>
    <property type="match status" value="1"/>
</dbReference>
<dbReference type="InterPro" id="IPR034015">
    <property type="entry name" value="M1_LTA4H"/>
</dbReference>
<feature type="binding site" evidence="13">
    <location>
        <begin position="159"/>
        <end position="161"/>
    </location>
    <ligand>
        <name>a peptide</name>
        <dbReference type="ChEBI" id="CHEBI:60466"/>
    </ligand>
</feature>
<dbReference type="FunFam" id="3.30.2010.30:FF:000001">
    <property type="entry name" value="Leukotriene A(4) hydrolase"/>
    <property type="match status" value="1"/>
</dbReference>
<evidence type="ECO:0000256" key="3">
    <source>
        <dbReference type="ARBA" id="ARBA00010136"/>
    </source>
</evidence>
<dbReference type="GO" id="GO:0008270">
    <property type="term" value="F:zinc ion binding"/>
    <property type="evidence" value="ECO:0007669"/>
    <property type="project" value="InterPro"/>
</dbReference>
<dbReference type="InterPro" id="IPR001930">
    <property type="entry name" value="Peptidase_M1"/>
</dbReference>
<feature type="active site" description="Proton donor" evidence="12">
    <location>
        <position position="403"/>
    </location>
</feature>
<dbReference type="InterPro" id="IPR027268">
    <property type="entry name" value="Peptidase_M4/M1_CTD_sf"/>
</dbReference>
<evidence type="ECO:0000256" key="7">
    <source>
        <dbReference type="ARBA" id="ARBA00022670"/>
    </source>
</evidence>
<dbReference type="SUPFAM" id="SSF55486">
    <property type="entry name" value="Metalloproteases ('zincins'), catalytic domain"/>
    <property type="match status" value="1"/>
</dbReference>
<dbReference type="InterPro" id="IPR038502">
    <property type="entry name" value="M1_LTA-4_hydro/amino_C_sf"/>
</dbReference>
<dbReference type="InterPro" id="IPR014782">
    <property type="entry name" value="Peptidase_M1_dom"/>
</dbReference>
<dbReference type="Pfam" id="PF17900">
    <property type="entry name" value="Peptidase_M1_N"/>
    <property type="match status" value="1"/>
</dbReference>
<evidence type="ECO:0000256" key="2">
    <source>
        <dbReference type="ARBA" id="ARBA00004496"/>
    </source>
</evidence>
<feature type="binding site" evidence="14">
    <location>
        <position position="338"/>
    </location>
    <ligand>
        <name>Zn(2+)</name>
        <dbReference type="ChEBI" id="CHEBI:29105"/>
        <note>catalytic</note>
    </ligand>
</feature>
<name>A0A7V1PW38_CALAY</name>
<evidence type="ECO:0000313" key="16">
    <source>
        <dbReference type="EMBL" id="HED11207.1"/>
    </source>
</evidence>
<dbReference type="GO" id="GO:0008237">
    <property type="term" value="F:metallopeptidase activity"/>
    <property type="evidence" value="ECO:0007669"/>
    <property type="project" value="UniProtKB-KW"/>
</dbReference>
<dbReference type="PANTHER" id="PTHR45726:SF3">
    <property type="entry name" value="LEUKOTRIENE A-4 HYDROLASE"/>
    <property type="match status" value="1"/>
</dbReference>
<dbReference type="EC" id="3.4.11.2" evidence="4"/>
<dbReference type="SMART" id="SM01263">
    <property type="entry name" value="Leuk-A4-hydro_C"/>
    <property type="match status" value="1"/>
</dbReference>
<dbReference type="EMBL" id="DRLD01000308">
    <property type="protein sequence ID" value="HED11207.1"/>
    <property type="molecule type" value="Genomic_DNA"/>
</dbReference>
<evidence type="ECO:0000256" key="12">
    <source>
        <dbReference type="PIRSR" id="PIRSR634015-1"/>
    </source>
</evidence>
<dbReference type="SUPFAM" id="SSF63737">
    <property type="entry name" value="Leukotriene A4 hydrolase N-terminal domain"/>
    <property type="match status" value="1"/>
</dbReference>
<dbReference type="PANTHER" id="PTHR45726">
    <property type="entry name" value="LEUKOTRIENE A-4 HYDROLASE"/>
    <property type="match status" value="1"/>
</dbReference>
<dbReference type="Gene3D" id="2.60.40.1730">
    <property type="entry name" value="tricorn interacting facor f3 domain"/>
    <property type="match status" value="1"/>
</dbReference>
<protein>
    <recommendedName>
        <fullName evidence="5">Aminopeptidase N</fullName>
        <ecNumber evidence="4">3.4.11.2</ecNumber>
    </recommendedName>
</protein>
<dbReference type="GO" id="GO:0005737">
    <property type="term" value="C:cytoplasm"/>
    <property type="evidence" value="ECO:0007669"/>
    <property type="project" value="UniProtKB-SubCell"/>
</dbReference>
<evidence type="ECO:0000256" key="8">
    <source>
        <dbReference type="ARBA" id="ARBA00022723"/>
    </source>
</evidence>
<evidence type="ECO:0000256" key="11">
    <source>
        <dbReference type="ARBA" id="ARBA00023049"/>
    </source>
</evidence>
<dbReference type="Proteomes" id="UP000886005">
    <property type="component" value="Unassembled WGS sequence"/>
</dbReference>
<dbReference type="PRINTS" id="PR00756">
    <property type="entry name" value="ALADIPTASE"/>
</dbReference>
<evidence type="ECO:0000256" key="5">
    <source>
        <dbReference type="ARBA" id="ARBA00015611"/>
    </source>
</evidence>
<evidence type="ECO:0000256" key="1">
    <source>
        <dbReference type="ARBA" id="ARBA00000098"/>
    </source>
</evidence>
<dbReference type="InterPro" id="IPR016024">
    <property type="entry name" value="ARM-type_fold"/>
</dbReference>
<keyword evidence="9" id="KW-0378">Hydrolase</keyword>
<comment type="similarity">
    <text evidence="3">Belongs to the peptidase M1 family.</text>
</comment>
<dbReference type="SUPFAM" id="SSF48371">
    <property type="entry name" value="ARM repeat"/>
    <property type="match status" value="1"/>
</dbReference>
<keyword evidence="10 14" id="KW-0862">Zinc</keyword>
<dbReference type="GO" id="GO:0016285">
    <property type="term" value="F:alanyl aminopeptidase activity"/>
    <property type="evidence" value="ECO:0007669"/>
    <property type="project" value="UniProtKB-EC"/>
</dbReference>
<evidence type="ECO:0000259" key="15">
    <source>
        <dbReference type="SMART" id="SM01263"/>
    </source>
</evidence>
<comment type="cofactor">
    <cofactor evidence="14">
        <name>Zn(2+)</name>
        <dbReference type="ChEBI" id="CHEBI:29105"/>
    </cofactor>
    <text evidence="14">Binds 1 zinc ion per subunit.</text>
</comment>
<evidence type="ECO:0000256" key="6">
    <source>
        <dbReference type="ARBA" id="ARBA00022490"/>
    </source>
</evidence>
<keyword evidence="7" id="KW-0645">Protease</keyword>
<feature type="domain" description="Peptidase M1 leukotriene A4 hydrolase/aminopeptidase C-terminal" evidence="15">
    <location>
        <begin position="482"/>
        <end position="620"/>
    </location>
</feature>